<accession>A1S0J0</accession>
<dbReference type="OrthoDB" id="34275at2157"/>
<evidence type="ECO:0000313" key="7">
    <source>
        <dbReference type="Proteomes" id="UP000000641"/>
    </source>
</evidence>
<reference evidence="7" key="1">
    <citation type="journal article" date="2008" name="J. Bacteriol.">
        <title>Genome sequence of Thermofilum pendens reveals an exceptional loss of biosynthetic pathways without genome reduction.</title>
        <authorList>
            <person name="Anderson I."/>
            <person name="Rodriguez J."/>
            <person name="Susanti D."/>
            <person name="Porat I."/>
            <person name="Reich C."/>
            <person name="Ulrich L.E."/>
            <person name="Elkins J.G."/>
            <person name="Mavromatis K."/>
            <person name="Lykidis A."/>
            <person name="Kim E."/>
            <person name="Thompson L.S."/>
            <person name="Nolan M."/>
            <person name="Land M."/>
            <person name="Copeland A."/>
            <person name="Lapidus A."/>
            <person name="Lucas S."/>
            <person name="Detter C."/>
            <person name="Zhulin I.B."/>
            <person name="Olsen G.J."/>
            <person name="Whitman W."/>
            <person name="Mukhopadhyay B."/>
            <person name="Bristow J."/>
            <person name="Kyrpides N."/>
        </authorList>
    </citation>
    <scope>NUCLEOTIDE SEQUENCE [LARGE SCALE GENOMIC DNA]</scope>
    <source>
        <strain evidence="7">DSM 2475 / Hrk 5</strain>
    </source>
</reference>
<keyword evidence="2 4" id="KW-0560">Oxidoreductase</keyword>
<dbReference type="AlphaFoldDB" id="A1S0J0"/>
<dbReference type="InterPro" id="IPR006140">
    <property type="entry name" value="D-isomer_DH_NAD-bd"/>
</dbReference>
<evidence type="ECO:0000256" key="1">
    <source>
        <dbReference type="ARBA" id="ARBA00005854"/>
    </source>
</evidence>
<comment type="similarity">
    <text evidence="1 4">Belongs to the D-isomer specific 2-hydroxyacid dehydrogenase family.</text>
</comment>
<dbReference type="SMART" id="SM00997">
    <property type="entry name" value="AdoHcyase_NAD"/>
    <property type="match status" value="1"/>
</dbReference>
<evidence type="ECO:0000313" key="6">
    <source>
        <dbReference type="EMBL" id="ABL78970.1"/>
    </source>
</evidence>
<gene>
    <name evidence="6" type="ordered locus">Tpen_1575</name>
</gene>
<dbReference type="PANTHER" id="PTHR43761:SF1">
    <property type="entry name" value="D-ISOMER SPECIFIC 2-HYDROXYACID DEHYDROGENASE CATALYTIC DOMAIN-CONTAINING PROTEIN-RELATED"/>
    <property type="match status" value="1"/>
</dbReference>
<proteinExistence type="inferred from homology"/>
<organism evidence="6 7">
    <name type="scientific">Thermofilum pendens (strain DSM 2475 / Hrk 5)</name>
    <dbReference type="NCBI Taxonomy" id="368408"/>
    <lineage>
        <taxon>Archaea</taxon>
        <taxon>Thermoproteota</taxon>
        <taxon>Thermoprotei</taxon>
        <taxon>Thermofilales</taxon>
        <taxon>Thermofilaceae</taxon>
        <taxon>Thermofilum</taxon>
    </lineage>
</organism>
<dbReference type="GeneID" id="4600561"/>
<dbReference type="FunFam" id="3.40.50.720:FF:000203">
    <property type="entry name" value="D-3-phosphoglycerate dehydrogenase (SerA)"/>
    <property type="match status" value="1"/>
</dbReference>
<dbReference type="EnsemblBacteria" id="ABL78970">
    <property type="protein sequence ID" value="ABL78970"/>
    <property type="gene ID" value="Tpen_1575"/>
</dbReference>
<dbReference type="STRING" id="368408.Tpen_1575"/>
<dbReference type="GO" id="GO:0016616">
    <property type="term" value="F:oxidoreductase activity, acting on the CH-OH group of donors, NAD or NADP as acceptor"/>
    <property type="evidence" value="ECO:0007669"/>
    <property type="project" value="InterPro"/>
</dbReference>
<protein>
    <submittedName>
        <fullName evidence="6">D-isomer specific 2-hydroxyacid dehydrogenase, NAD-binding</fullName>
    </submittedName>
</protein>
<dbReference type="Gene3D" id="3.40.50.720">
    <property type="entry name" value="NAD(P)-binding Rossmann-like Domain"/>
    <property type="match status" value="2"/>
</dbReference>
<dbReference type="eggNOG" id="arCOG01757">
    <property type="taxonomic scope" value="Archaea"/>
</dbReference>
<dbReference type="Pfam" id="PF02826">
    <property type="entry name" value="2-Hacid_dh_C"/>
    <property type="match status" value="1"/>
</dbReference>
<evidence type="ECO:0000256" key="2">
    <source>
        <dbReference type="ARBA" id="ARBA00023002"/>
    </source>
</evidence>
<feature type="domain" description="S-adenosyl-L-homocysteine hydrolase NAD binding" evidence="5">
    <location>
        <begin position="119"/>
        <end position="269"/>
    </location>
</feature>
<dbReference type="EMBL" id="CP000505">
    <property type="protein sequence ID" value="ABL78970.1"/>
    <property type="molecule type" value="Genomic_DNA"/>
</dbReference>
<name>A1S0J0_THEPD</name>
<dbReference type="InterPro" id="IPR050418">
    <property type="entry name" value="D-iso_2-hydroxyacid_DH_PdxB"/>
</dbReference>
<dbReference type="Proteomes" id="UP000000641">
    <property type="component" value="Chromosome"/>
</dbReference>
<dbReference type="CDD" id="cd12165">
    <property type="entry name" value="2-Hacid_dh_6"/>
    <property type="match status" value="1"/>
</dbReference>
<sequence length="320" mass="35628">MYTVYVALDLKEWERRIVEETLSREARIVYKSGKGFAGIEEADVAIAFILPRDAAQAAGRLKFVQVPAAGADNLDLEYLFERGVKVATSKGCNARAVAEHAFALILALAKRVVEQDGEVKRGLWRSFTEENFLADLDGSTVTIVGYGNIGREVARIAKAFNMRVLAVKKNPEKDSLADEVYPVERLAEALSQADFVVLALPLTRETYRLIGEKELKSMKKTAYLVNVGRGAVVDEEALYRALSEGWIAGAGIDVWWRYPPDKDYPSPLGVHKLPNVVATPHKAGWTRKARENCLRFACENVLRFVRGEEPLNLLEPSKAY</sequence>
<dbReference type="Pfam" id="PF00389">
    <property type="entry name" value="2-Hacid_dh"/>
    <property type="match status" value="1"/>
</dbReference>
<dbReference type="InterPro" id="IPR015878">
    <property type="entry name" value="Ado_hCys_hydrolase_NAD-bd"/>
</dbReference>
<dbReference type="KEGG" id="tpe:Tpen_1575"/>
<dbReference type="SUPFAM" id="SSF51735">
    <property type="entry name" value="NAD(P)-binding Rossmann-fold domains"/>
    <property type="match status" value="1"/>
</dbReference>
<dbReference type="RefSeq" id="WP_011753235.1">
    <property type="nucleotide sequence ID" value="NC_008698.1"/>
</dbReference>
<dbReference type="GO" id="GO:0051287">
    <property type="term" value="F:NAD binding"/>
    <property type="evidence" value="ECO:0007669"/>
    <property type="project" value="InterPro"/>
</dbReference>
<dbReference type="SUPFAM" id="SSF52283">
    <property type="entry name" value="Formate/glycerate dehydrogenase catalytic domain-like"/>
    <property type="match status" value="1"/>
</dbReference>
<dbReference type="HOGENOM" id="CLU_019796_1_3_2"/>
<dbReference type="InterPro" id="IPR036291">
    <property type="entry name" value="NAD(P)-bd_dom_sf"/>
</dbReference>
<keyword evidence="7" id="KW-1185">Reference proteome</keyword>
<evidence type="ECO:0000259" key="5">
    <source>
        <dbReference type="SMART" id="SM00997"/>
    </source>
</evidence>
<dbReference type="PROSITE" id="PS00671">
    <property type="entry name" value="D_2_HYDROXYACID_DH_3"/>
    <property type="match status" value="1"/>
</dbReference>
<keyword evidence="3" id="KW-0520">NAD</keyword>
<dbReference type="InterPro" id="IPR029753">
    <property type="entry name" value="D-isomer_DH_CS"/>
</dbReference>
<dbReference type="InterPro" id="IPR006139">
    <property type="entry name" value="D-isomer_2_OHA_DH_cat_dom"/>
</dbReference>
<dbReference type="PANTHER" id="PTHR43761">
    <property type="entry name" value="D-ISOMER SPECIFIC 2-HYDROXYACID DEHYDROGENASE FAMILY PROTEIN (AFU_ORTHOLOGUE AFUA_1G13630)"/>
    <property type="match status" value="1"/>
</dbReference>
<evidence type="ECO:0000256" key="4">
    <source>
        <dbReference type="RuleBase" id="RU003719"/>
    </source>
</evidence>
<evidence type="ECO:0000256" key="3">
    <source>
        <dbReference type="ARBA" id="ARBA00023027"/>
    </source>
</evidence>